<dbReference type="CDD" id="cd00038">
    <property type="entry name" value="CAP_ED"/>
    <property type="match status" value="1"/>
</dbReference>
<organism evidence="6 7">
    <name type="scientific">Clostridium lentum</name>
    <dbReference type="NCBI Taxonomy" id="2763037"/>
    <lineage>
        <taxon>Bacteria</taxon>
        <taxon>Bacillati</taxon>
        <taxon>Bacillota</taxon>
        <taxon>Clostridia</taxon>
        <taxon>Eubacteriales</taxon>
        <taxon>Clostridiaceae</taxon>
        <taxon>Clostridium</taxon>
    </lineage>
</organism>
<proteinExistence type="predicted"/>
<dbReference type="InterPro" id="IPR018490">
    <property type="entry name" value="cNMP-bd_dom_sf"/>
</dbReference>
<dbReference type="InterPro" id="IPR000595">
    <property type="entry name" value="cNMP-bd_dom"/>
</dbReference>
<dbReference type="RefSeq" id="WP_022213009.1">
    <property type="nucleotide sequence ID" value="NZ_JACOOQ010000002.1"/>
</dbReference>
<feature type="domain" description="Cyclic nucleotide-binding" evidence="4">
    <location>
        <begin position="13"/>
        <end position="115"/>
    </location>
</feature>
<dbReference type="Proteomes" id="UP000662088">
    <property type="component" value="Unassembled WGS sequence"/>
</dbReference>
<evidence type="ECO:0000256" key="1">
    <source>
        <dbReference type="ARBA" id="ARBA00023015"/>
    </source>
</evidence>
<evidence type="ECO:0000259" key="5">
    <source>
        <dbReference type="PROSITE" id="PS51063"/>
    </source>
</evidence>
<reference evidence="6" key="1">
    <citation type="submission" date="2020-08" db="EMBL/GenBank/DDBJ databases">
        <title>Genome public.</title>
        <authorList>
            <person name="Liu C."/>
            <person name="Sun Q."/>
        </authorList>
    </citation>
    <scope>NUCLEOTIDE SEQUENCE</scope>
    <source>
        <strain evidence="6">NSJ-42</strain>
    </source>
</reference>
<name>A0A8I0ACN5_9CLOT</name>
<keyword evidence="1" id="KW-0805">Transcription regulation</keyword>
<dbReference type="SUPFAM" id="SSF51206">
    <property type="entry name" value="cAMP-binding domain-like"/>
    <property type="match status" value="1"/>
</dbReference>
<keyword evidence="7" id="KW-1185">Reference proteome</keyword>
<dbReference type="AlphaFoldDB" id="A0A8I0ACN5"/>
<dbReference type="PROSITE" id="PS51063">
    <property type="entry name" value="HTH_CRP_2"/>
    <property type="match status" value="1"/>
</dbReference>
<dbReference type="InterPro" id="IPR012318">
    <property type="entry name" value="HTH_CRP"/>
</dbReference>
<dbReference type="PROSITE" id="PS50042">
    <property type="entry name" value="CNMP_BINDING_3"/>
    <property type="match status" value="1"/>
</dbReference>
<evidence type="ECO:0000256" key="3">
    <source>
        <dbReference type="ARBA" id="ARBA00023163"/>
    </source>
</evidence>
<dbReference type="GO" id="GO:0003677">
    <property type="term" value="F:DNA binding"/>
    <property type="evidence" value="ECO:0007669"/>
    <property type="project" value="UniProtKB-KW"/>
</dbReference>
<dbReference type="InterPro" id="IPR036388">
    <property type="entry name" value="WH-like_DNA-bd_sf"/>
</dbReference>
<sequence>MIKVTKDMKALEIFNNVCDETIEIILEQGEIRKYSKDTIVFYDKEEVTDIYIVISGTVSLYKLNENGQKKVIFILGEGKVVNEVIIKELPASINCRAFENAELLKINKNKLLEIMKYDFELCKNIIISLSMKTRRMYRQLKNTPPSIKIEKKLAAKIYKLGRDYGVKTQEGILIKMNLTVTYLADLLGSQRETVSRALKLLQDKKLIFYKDKNILIYDLNKISEFFKTS</sequence>
<evidence type="ECO:0000313" key="7">
    <source>
        <dbReference type="Proteomes" id="UP000662088"/>
    </source>
</evidence>
<dbReference type="GO" id="GO:0006355">
    <property type="term" value="P:regulation of DNA-templated transcription"/>
    <property type="evidence" value="ECO:0007669"/>
    <property type="project" value="InterPro"/>
</dbReference>
<evidence type="ECO:0000256" key="2">
    <source>
        <dbReference type="ARBA" id="ARBA00023125"/>
    </source>
</evidence>
<evidence type="ECO:0000259" key="4">
    <source>
        <dbReference type="PROSITE" id="PS50042"/>
    </source>
</evidence>
<dbReference type="SMART" id="SM00419">
    <property type="entry name" value="HTH_CRP"/>
    <property type="match status" value="1"/>
</dbReference>
<comment type="caution">
    <text evidence="6">The sequence shown here is derived from an EMBL/GenBank/DDBJ whole genome shotgun (WGS) entry which is preliminary data.</text>
</comment>
<dbReference type="EMBL" id="JACOOQ010000002">
    <property type="protein sequence ID" value="MBC5639290.1"/>
    <property type="molecule type" value="Genomic_DNA"/>
</dbReference>
<evidence type="ECO:0000313" key="6">
    <source>
        <dbReference type="EMBL" id="MBC5639290.1"/>
    </source>
</evidence>
<dbReference type="Gene3D" id="1.10.10.10">
    <property type="entry name" value="Winged helix-like DNA-binding domain superfamily/Winged helix DNA-binding domain"/>
    <property type="match status" value="1"/>
</dbReference>
<protein>
    <submittedName>
        <fullName evidence="6">Crp/Fnr family transcriptional regulator</fullName>
    </submittedName>
</protein>
<dbReference type="InterPro" id="IPR014710">
    <property type="entry name" value="RmlC-like_jellyroll"/>
</dbReference>
<keyword evidence="3" id="KW-0804">Transcription</keyword>
<dbReference type="InterPro" id="IPR036390">
    <property type="entry name" value="WH_DNA-bd_sf"/>
</dbReference>
<dbReference type="Pfam" id="PF13545">
    <property type="entry name" value="HTH_Crp_2"/>
    <property type="match status" value="1"/>
</dbReference>
<keyword evidence="2" id="KW-0238">DNA-binding</keyword>
<dbReference type="Pfam" id="PF00027">
    <property type="entry name" value="cNMP_binding"/>
    <property type="match status" value="1"/>
</dbReference>
<accession>A0A8I0ACN5</accession>
<dbReference type="SUPFAM" id="SSF46785">
    <property type="entry name" value="Winged helix' DNA-binding domain"/>
    <property type="match status" value="1"/>
</dbReference>
<feature type="domain" description="HTH crp-type" evidence="5">
    <location>
        <begin position="147"/>
        <end position="220"/>
    </location>
</feature>
<dbReference type="SMART" id="SM00100">
    <property type="entry name" value="cNMP"/>
    <property type="match status" value="1"/>
</dbReference>
<dbReference type="Gene3D" id="2.60.120.10">
    <property type="entry name" value="Jelly Rolls"/>
    <property type="match status" value="1"/>
</dbReference>
<gene>
    <name evidence="6" type="ORF">H8R92_02360</name>
</gene>